<organism evidence="5 6">
    <name type="scientific">Trifolium subterraneum</name>
    <name type="common">Subterranean clover</name>
    <dbReference type="NCBI Taxonomy" id="3900"/>
    <lineage>
        <taxon>Eukaryota</taxon>
        <taxon>Viridiplantae</taxon>
        <taxon>Streptophyta</taxon>
        <taxon>Embryophyta</taxon>
        <taxon>Tracheophyta</taxon>
        <taxon>Spermatophyta</taxon>
        <taxon>Magnoliopsida</taxon>
        <taxon>eudicotyledons</taxon>
        <taxon>Gunneridae</taxon>
        <taxon>Pentapetalae</taxon>
        <taxon>rosids</taxon>
        <taxon>fabids</taxon>
        <taxon>Fabales</taxon>
        <taxon>Fabaceae</taxon>
        <taxon>Papilionoideae</taxon>
        <taxon>50 kb inversion clade</taxon>
        <taxon>NPAAA clade</taxon>
        <taxon>Hologalegina</taxon>
        <taxon>IRL clade</taxon>
        <taxon>Trifolieae</taxon>
        <taxon>Trifolium</taxon>
    </lineage>
</organism>
<keyword evidence="2" id="KW-0808">Transferase</keyword>
<dbReference type="Gene3D" id="1.10.1200.270">
    <property type="entry name" value="Methyltransferase, alpha-helical capping domain"/>
    <property type="match status" value="1"/>
</dbReference>
<dbReference type="GO" id="GO:0032259">
    <property type="term" value="P:methylation"/>
    <property type="evidence" value="ECO:0007669"/>
    <property type="project" value="UniProtKB-KW"/>
</dbReference>
<protein>
    <recommendedName>
        <fullName evidence="7">Jasmonate O-methyltransferase</fullName>
    </recommendedName>
</protein>
<dbReference type="Gene3D" id="3.40.50.150">
    <property type="entry name" value="Vaccinia Virus protein VP39"/>
    <property type="match status" value="1"/>
</dbReference>
<keyword evidence="6" id="KW-1185">Reference proteome</keyword>
<proteinExistence type="predicted"/>
<dbReference type="Proteomes" id="UP000242715">
    <property type="component" value="Unassembled WGS sequence"/>
</dbReference>
<sequence>MNGGDGEQSYANNSVLQRKVISLTKPLRDEAITGLYRNSLPTSLAIADLGCSCGPNTFLVISETIKVVEKLRQEMNHKSPEYKIFLNDLLGNDFNTIFQSLDTFKKNLRNEMGTEMDHCYIFGAPGSFYDRLFPDKSMHFIHSSYSLQFLSKVPEGVENHKGNIYLSSTSPSYVVKAYNEQYKRDFCHFLKCRAQELVEGGRLLVTLIGRQSEEPWSKDCCAIWELMATDLKDMVSQVKL</sequence>
<dbReference type="InterPro" id="IPR029063">
    <property type="entry name" value="SAM-dependent_MTases_sf"/>
</dbReference>
<evidence type="ECO:0000313" key="6">
    <source>
        <dbReference type="Proteomes" id="UP000242715"/>
    </source>
</evidence>
<dbReference type="EMBL" id="DF973448">
    <property type="protein sequence ID" value="GAU31236.1"/>
    <property type="molecule type" value="Genomic_DNA"/>
</dbReference>
<keyword evidence="3" id="KW-0479">Metal-binding</keyword>
<dbReference type="Pfam" id="PF03492">
    <property type="entry name" value="Methyltransf_7"/>
    <property type="match status" value="1"/>
</dbReference>
<name>A0A2Z6MEP2_TRISU</name>
<evidence type="ECO:0008006" key="7">
    <source>
        <dbReference type="Google" id="ProtNLM"/>
    </source>
</evidence>
<dbReference type="InterPro" id="IPR005299">
    <property type="entry name" value="MeTrfase_7"/>
</dbReference>
<dbReference type="AlphaFoldDB" id="A0A2Z6MEP2"/>
<dbReference type="InterPro" id="IPR042086">
    <property type="entry name" value="MeTrfase_capping"/>
</dbReference>
<keyword evidence="4" id="KW-0460">Magnesium</keyword>
<dbReference type="PANTHER" id="PTHR31009">
    <property type="entry name" value="S-ADENOSYL-L-METHIONINE:CARBOXYL METHYLTRANSFERASE FAMILY PROTEIN"/>
    <property type="match status" value="1"/>
</dbReference>
<reference evidence="6" key="1">
    <citation type="journal article" date="2017" name="Front. Plant Sci.">
        <title>Climate Clever Clovers: New Paradigm to Reduce the Environmental Footprint of Ruminants by Breeding Low Methanogenic Forages Utilizing Haplotype Variation.</title>
        <authorList>
            <person name="Kaur P."/>
            <person name="Appels R."/>
            <person name="Bayer P.E."/>
            <person name="Keeble-Gagnere G."/>
            <person name="Wang J."/>
            <person name="Hirakawa H."/>
            <person name="Shirasawa K."/>
            <person name="Vercoe P."/>
            <person name="Stefanova K."/>
            <person name="Durmic Z."/>
            <person name="Nichols P."/>
            <person name="Revell C."/>
            <person name="Isobe S.N."/>
            <person name="Edwards D."/>
            <person name="Erskine W."/>
        </authorList>
    </citation>
    <scope>NUCLEOTIDE SEQUENCE [LARGE SCALE GENOMIC DNA]</scope>
    <source>
        <strain evidence="6">cv. Daliak</strain>
    </source>
</reference>
<evidence type="ECO:0000313" key="5">
    <source>
        <dbReference type="EMBL" id="GAU31236.1"/>
    </source>
</evidence>
<dbReference type="OrthoDB" id="1872732at2759"/>
<gene>
    <name evidence="5" type="ORF">TSUD_210930</name>
</gene>
<dbReference type="GO" id="GO:0046872">
    <property type="term" value="F:metal ion binding"/>
    <property type="evidence" value="ECO:0007669"/>
    <property type="project" value="UniProtKB-KW"/>
</dbReference>
<evidence type="ECO:0000256" key="4">
    <source>
        <dbReference type="ARBA" id="ARBA00022842"/>
    </source>
</evidence>
<evidence type="ECO:0000256" key="1">
    <source>
        <dbReference type="ARBA" id="ARBA00022603"/>
    </source>
</evidence>
<evidence type="ECO:0000256" key="2">
    <source>
        <dbReference type="ARBA" id="ARBA00022679"/>
    </source>
</evidence>
<evidence type="ECO:0000256" key="3">
    <source>
        <dbReference type="ARBA" id="ARBA00022723"/>
    </source>
</evidence>
<dbReference type="SUPFAM" id="SSF53335">
    <property type="entry name" value="S-adenosyl-L-methionine-dependent methyltransferases"/>
    <property type="match status" value="1"/>
</dbReference>
<keyword evidence="1" id="KW-0489">Methyltransferase</keyword>
<accession>A0A2Z6MEP2</accession>
<dbReference type="GO" id="GO:0008168">
    <property type="term" value="F:methyltransferase activity"/>
    <property type="evidence" value="ECO:0007669"/>
    <property type="project" value="UniProtKB-KW"/>
</dbReference>